<organism evidence="1 2">
    <name type="scientific">Prescottella agglutinans</name>
    <dbReference type="NCBI Taxonomy" id="1644129"/>
    <lineage>
        <taxon>Bacteria</taxon>
        <taxon>Bacillati</taxon>
        <taxon>Actinomycetota</taxon>
        <taxon>Actinomycetes</taxon>
        <taxon>Mycobacteriales</taxon>
        <taxon>Nocardiaceae</taxon>
        <taxon>Prescottella</taxon>
    </lineage>
</organism>
<reference evidence="1 2" key="1">
    <citation type="submission" date="2023-04" db="EMBL/GenBank/DDBJ databases">
        <title>Forest soil microbial communities from Buena Vista Peninsula, Colon Province, Panama.</title>
        <authorList>
            <person name="Bouskill N."/>
        </authorList>
    </citation>
    <scope>NUCLEOTIDE SEQUENCE [LARGE SCALE GENOMIC DNA]</scope>
    <source>
        <strain evidence="1 2">CFH S0262</strain>
    </source>
</reference>
<accession>A0ABT6MGR2</accession>
<dbReference type="Proteomes" id="UP001160334">
    <property type="component" value="Unassembled WGS sequence"/>
</dbReference>
<proteinExistence type="predicted"/>
<comment type="caution">
    <text evidence="1">The sequence shown here is derived from an EMBL/GenBank/DDBJ whole genome shotgun (WGS) entry which is preliminary data.</text>
</comment>
<name>A0ABT6MGR2_9NOCA</name>
<keyword evidence="2" id="KW-1185">Reference proteome</keyword>
<protein>
    <submittedName>
        <fullName evidence="1">Uncharacterized protein</fullName>
    </submittedName>
</protein>
<sequence>MQHLGTHTDGMTTGTSDAARIRRLAERIADTSEKAANIAAAGEIMRLAATLEKELERV</sequence>
<dbReference type="EMBL" id="JARXVC010000010">
    <property type="protein sequence ID" value="MDH6282564.1"/>
    <property type="molecule type" value="Genomic_DNA"/>
</dbReference>
<evidence type="ECO:0000313" key="2">
    <source>
        <dbReference type="Proteomes" id="UP001160334"/>
    </source>
</evidence>
<evidence type="ECO:0000313" key="1">
    <source>
        <dbReference type="EMBL" id="MDH6282564.1"/>
    </source>
</evidence>
<gene>
    <name evidence="1" type="ORF">M2280_003795</name>
</gene>